<sequence>MSLTPADPAAANHCYEARLRRRYEGCHESHRCHHCYERRRRQQGPEGAIASNSTGKFTSRLVASSFEWNHPPYDVPNLFAKPGTPCDNYNGYCDVFQKCREVDPSGPLATLRKLLLSTETIISLRRWIFDNWWGVLLLGLSVLVFLCVVVKFFGRKTDPVKSVAGSGSGSSAVPVACNPVVQPVVAASGGGGGPFRSSQAATKAVLASSAPGIVSTALGAHSAPATATTSNFVKTTLSLHPAARSYLSHAGNGWV</sequence>
<gene>
    <name evidence="3" type="ORF">HPB51_000927</name>
</gene>
<dbReference type="Proteomes" id="UP000821866">
    <property type="component" value="Chromosome 6"/>
</dbReference>
<keyword evidence="4" id="KW-1185">Reference proteome</keyword>
<keyword evidence="1" id="KW-0812">Transmembrane</keyword>
<reference evidence="3" key="1">
    <citation type="journal article" date="2020" name="Cell">
        <title>Large-Scale Comparative Analyses of Tick Genomes Elucidate Their Genetic Diversity and Vector Capacities.</title>
        <authorList>
            <consortium name="Tick Genome and Microbiome Consortium (TIGMIC)"/>
            <person name="Jia N."/>
            <person name="Wang J."/>
            <person name="Shi W."/>
            <person name="Du L."/>
            <person name="Sun Y."/>
            <person name="Zhan W."/>
            <person name="Jiang J.F."/>
            <person name="Wang Q."/>
            <person name="Zhang B."/>
            <person name="Ji P."/>
            <person name="Bell-Sakyi L."/>
            <person name="Cui X.M."/>
            <person name="Yuan T.T."/>
            <person name="Jiang B.G."/>
            <person name="Yang W.F."/>
            <person name="Lam T.T."/>
            <person name="Chang Q.C."/>
            <person name="Ding S.J."/>
            <person name="Wang X.J."/>
            <person name="Zhu J.G."/>
            <person name="Ruan X.D."/>
            <person name="Zhao L."/>
            <person name="Wei J.T."/>
            <person name="Ye R.Z."/>
            <person name="Que T.C."/>
            <person name="Du C.H."/>
            <person name="Zhou Y.H."/>
            <person name="Cheng J.X."/>
            <person name="Dai P.F."/>
            <person name="Guo W.B."/>
            <person name="Han X.H."/>
            <person name="Huang E.J."/>
            <person name="Li L.F."/>
            <person name="Wei W."/>
            <person name="Gao Y.C."/>
            <person name="Liu J.Z."/>
            <person name="Shao H.Z."/>
            <person name="Wang X."/>
            <person name="Wang C.C."/>
            <person name="Yang T.C."/>
            <person name="Huo Q.B."/>
            <person name="Li W."/>
            <person name="Chen H.Y."/>
            <person name="Chen S.E."/>
            <person name="Zhou L.G."/>
            <person name="Ni X.B."/>
            <person name="Tian J.H."/>
            <person name="Sheng Y."/>
            <person name="Liu T."/>
            <person name="Pan Y.S."/>
            <person name="Xia L.Y."/>
            <person name="Li J."/>
            <person name="Zhao F."/>
            <person name="Cao W.C."/>
        </authorList>
    </citation>
    <scope>NUCLEOTIDE SEQUENCE</scope>
    <source>
        <strain evidence="3">Rmic-2018</strain>
    </source>
</reference>
<dbReference type="EMBL" id="JABSTU010000008">
    <property type="protein sequence ID" value="KAH8022627.1"/>
    <property type="molecule type" value="Genomic_DNA"/>
</dbReference>
<dbReference type="GO" id="GO:0007219">
    <property type="term" value="P:Notch signaling pathway"/>
    <property type="evidence" value="ECO:0007669"/>
    <property type="project" value="TreeGrafter"/>
</dbReference>
<feature type="transmembrane region" description="Helical" evidence="1">
    <location>
        <begin position="132"/>
        <end position="153"/>
    </location>
</feature>
<dbReference type="GO" id="GO:0006509">
    <property type="term" value="P:membrane protein ectodomain proteolysis"/>
    <property type="evidence" value="ECO:0007669"/>
    <property type="project" value="TreeGrafter"/>
</dbReference>
<comment type="caution">
    <text evidence="3">The sequence shown here is derived from an EMBL/GenBank/DDBJ whole genome shotgun (WGS) entry which is preliminary data.</text>
</comment>
<accession>A0A9J6DKU6</accession>
<keyword evidence="1" id="KW-1133">Transmembrane helix</keyword>
<dbReference type="PANTHER" id="PTHR45702">
    <property type="entry name" value="ADAM10/ADAM17 METALLOPEPTIDASE FAMILY MEMBER"/>
    <property type="match status" value="1"/>
</dbReference>
<keyword evidence="1" id="KW-0472">Membrane</keyword>
<evidence type="ECO:0000313" key="4">
    <source>
        <dbReference type="Proteomes" id="UP000821866"/>
    </source>
</evidence>
<dbReference type="Pfam" id="PF21299">
    <property type="entry name" value="ADAM10_Cys-rich"/>
    <property type="match status" value="1"/>
</dbReference>
<dbReference type="GO" id="GO:0005886">
    <property type="term" value="C:plasma membrane"/>
    <property type="evidence" value="ECO:0007669"/>
    <property type="project" value="TreeGrafter"/>
</dbReference>
<name>A0A9J6DKU6_RHIMP</name>
<dbReference type="PANTHER" id="PTHR45702:SF3">
    <property type="entry name" value="KUZBANIAN-LIKE, ISOFORM A"/>
    <property type="match status" value="1"/>
</dbReference>
<dbReference type="InterPro" id="IPR051489">
    <property type="entry name" value="ADAM_Metalloproteinase"/>
</dbReference>
<evidence type="ECO:0000259" key="2">
    <source>
        <dbReference type="Pfam" id="PF21299"/>
    </source>
</evidence>
<protein>
    <recommendedName>
        <fullName evidence="2">ADAM10 cysteine-rich domain-containing protein</fullName>
    </recommendedName>
</protein>
<organism evidence="3 4">
    <name type="scientific">Rhipicephalus microplus</name>
    <name type="common">Cattle tick</name>
    <name type="synonym">Boophilus microplus</name>
    <dbReference type="NCBI Taxonomy" id="6941"/>
    <lineage>
        <taxon>Eukaryota</taxon>
        <taxon>Metazoa</taxon>
        <taxon>Ecdysozoa</taxon>
        <taxon>Arthropoda</taxon>
        <taxon>Chelicerata</taxon>
        <taxon>Arachnida</taxon>
        <taxon>Acari</taxon>
        <taxon>Parasitiformes</taxon>
        <taxon>Ixodida</taxon>
        <taxon>Ixodoidea</taxon>
        <taxon>Ixodidae</taxon>
        <taxon>Rhipicephalinae</taxon>
        <taxon>Rhipicephalus</taxon>
        <taxon>Boophilus</taxon>
    </lineage>
</organism>
<proteinExistence type="predicted"/>
<dbReference type="GO" id="GO:0004222">
    <property type="term" value="F:metalloendopeptidase activity"/>
    <property type="evidence" value="ECO:0007669"/>
    <property type="project" value="TreeGrafter"/>
</dbReference>
<dbReference type="AlphaFoldDB" id="A0A9J6DKU6"/>
<reference evidence="3" key="2">
    <citation type="submission" date="2021-09" db="EMBL/GenBank/DDBJ databases">
        <authorList>
            <person name="Jia N."/>
            <person name="Wang J."/>
            <person name="Shi W."/>
            <person name="Du L."/>
            <person name="Sun Y."/>
            <person name="Zhan W."/>
            <person name="Jiang J."/>
            <person name="Wang Q."/>
            <person name="Zhang B."/>
            <person name="Ji P."/>
            <person name="Sakyi L.B."/>
            <person name="Cui X."/>
            <person name="Yuan T."/>
            <person name="Jiang B."/>
            <person name="Yang W."/>
            <person name="Lam T.T.-Y."/>
            <person name="Chang Q."/>
            <person name="Ding S."/>
            <person name="Wang X."/>
            <person name="Zhu J."/>
            <person name="Ruan X."/>
            <person name="Zhao L."/>
            <person name="Wei J."/>
            <person name="Que T."/>
            <person name="Du C."/>
            <person name="Cheng J."/>
            <person name="Dai P."/>
            <person name="Han X."/>
            <person name="Huang E."/>
            <person name="Gao Y."/>
            <person name="Liu J."/>
            <person name="Shao H."/>
            <person name="Ye R."/>
            <person name="Li L."/>
            <person name="Wei W."/>
            <person name="Wang X."/>
            <person name="Wang C."/>
            <person name="Huo Q."/>
            <person name="Li W."/>
            <person name="Guo W."/>
            <person name="Chen H."/>
            <person name="Chen S."/>
            <person name="Zhou L."/>
            <person name="Zhou L."/>
            <person name="Ni X."/>
            <person name="Tian J."/>
            <person name="Zhou Y."/>
            <person name="Sheng Y."/>
            <person name="Liu T."/>
            <person name="Pan Y."/>
            <person name="Xia L."/>
            <person name="Li J."/>
            <person name="Zhao F."/>
            <person name="Cao W."/>
        </authorList>
    </citation>
    <scope>NUCLEOTIDE SEQUENCE</scope>
    <source>
        <strain evidence="3">Rmic-2018</strain>
        <tissue evidence="3">Larvae</tissue>
    </source>
</reference>
<dbReference type="VEuPathDB" id="VectorBase:LOC119172289"/>
<dbReference type="InterPro" id="IPR049038">
    <property type="entry name" value="ADAM10_Cys-rich"/>
</dbReference>
<evidence type="ECO:0000256" key="1">
    <source>
        <dbReference type="SAM" id="Phobius"/>
    </source>
</evidence>
<feature type="domain" description="ADAM10 cysteine-rich" evidence="2">
    <location>
        <begin position="63"/>
        <end position="100"/>
    </location>
</feature>
<evidence type="ECO:0000313" key="3">
    <source>
        <dbReference type="EMBL" id="KAH8022627.1"/>
    </source>
</evidence>